<evidence type="ECO:0000313" key="4">
    <source>
        <dbReference type="Proteomes" id="UP001187471"/>
    </source>
</evidence>
<protein>
    <submittedName>
        <fullName evidence="3">Uncharacterized protein</fullName>
    </submittedName>
</protein>
<reference evidence="3" key="1">
    <citation type="submission" date="2022-12" db="EMBL/GenBank/DDBJ databases">
        <title>Draft genome assemblies for two species of Escallonia (Escalloniales).</title>
        <authorList>
            <person name="Chanderbali A."/>
            <person name="Dervinis C."/>
            <person name="Anghel I."/>
            <person name="Soltis D."/>
            <person name="Soltis P."/>
            <person name="Zapata F."/>
        </authorList>
    </citation>
    <scope>NUCLEOTIDE SEQUENCE</scope>
    <source>
        <strain evidence="3">UCBG92.1500</strain>
        <tissue evidence="3">Leaf</tissue>
    </source>
</reference>
<keyword evidence="4" id="KW-1185">Reference proteome</keyword>
<dbReference type="InterPro" id="IPR008811">
    <property type="entry name" value="Glycosyl_hydrolases_36"/>
</dbReference>
<organism evidence="3 4">
    <name type="scientific">Escallonia rubra</name>
    <dbReference type="NCBI Taxonomy" id="112253"/>
    <lineage>
        <taxon>Eukaryota</taxon>
        <taxon>Viridiplantae</taxon>
        <taxon>Streptophyta</taxon>
        <taxon>Embryophyta</taxon>
        <taxon>Tracheophyta</taxon>
        <taxon>Spermatophyta</taxon>
        <taxon>Magnoliopsida</taxon>
        <taxon>eudicotyledons</taxon>
        <taxon>Gunneridae</taxon>
        <taxon>Pentapetalae</taxon>
        <taxon>asterids</taxon>
        <taxon>campanulids</taxon>
        <taxon>Escalloniales</taxon>
        <taxon>Escalloniaceae</taxon>
        <taxon>Escallonia</taxon>
    </lineage>
</organism>
<evidence type="ECO:0000256" key="1">
    <source>
        <dbReference type="ARBA" id="ARBA00023277"/>
    </source>
</evidence>
<accession>A0AA88QS70</accession>
<dbReference type="Pfam" id="PF05691">
    <property type="entry name" value="Raffinose_syn"/>
    <property type="match status" value="1"/>
</dbReference>
<dbReference type="EMBL" id="JAVXUO010002209">
    <property type="protein sequence ID" value="KAK2975303.1"/>
    <property type="molecule type" value="Genomic_DNA"/>
</dbReference>
<proteinExistence type="predicted"/>
<gene>
    <name evidence="3" type="ORF">RJ640_015981</name>
</gene>
<name>A0AA88QS70_9ASTE</name>
<feature type="compositionally biased region" description="Basic and acidic residues" evidence="2">
    <location>
        <begin position="81"/>
        <end position="102"/>
    </location>
</feature>
<comment type="caution">
    <text evidence="3">The sequence shown here is derived from an EMBL/GenBank/DDBJ whole genome shotgun (WGS) entry which is preliminary data.</text>
</comment>
<keyword evidence="1" id="KW-0119">Carbohydrate metabolism</keyword>
<dbReference type="AlphaFoldDB" id="A0AA88QS70"/>
<evidence type="ECO:0000313" key="3">
    <source>
        <dbReference type="EMBL" id="KAK2975303.1"/>
    </source>
</evidence>
<sequence>MKLVLTDEAQALLLLSSSPDSSEELVYNYRIQFALMGLLDMYNFLGAIEAIEVSSSLAITIKGSEAGRFGAYSNLKPRVKSHSDDGKQDEKKCFVSKKNMDHSKKKAKTR</sequence>
<feature type="region of interest" description="Disordered" evidence="2">
    <location>
        <begin position="76"/>
        <end position="110"/>
    </location>
</feature>
<evidence type="ECO:0000256" key="2">
    <source>
        <dbReference type="SAM" id="MobiDB-lite"/>
    </source>
</evidence>
<dbReference type="Proteomes" id="UP001187471">
    <property type="component" value="Unassembled WGS sequence"/>
</dbReference>